<dbReference type="Gene3D" id="3.30.70.100">
    <property type="match status" value="1"/>
</dbReference>
<dbReference type="EMBL" id="JAMFMB010000018">
    <property type="protein sequence ID" value="MCL6284768.1"/>
    <property type="molecule type" value="Genomic_DNA"/>
</dbReference>
<protein>
    <submittedName>
        <fullName evidence="1">Antibiotic biosynthesis monooxygenase</fullName>
    </submittedName>
</protein>
<evidence type="ECO:0000313" key="1">
    <source>
        <dbReference type="EMBL" id="MCL6284768.1"/>
    </source>
</evidence>
<keyword evidence="2" id="KW-1185">Reference proteome</keyword>
<accession>A0ABT0Q4J2</accession>
<reference evidence="1" key="1">
    <citation type="submission" date="2022-05" db="EMBL/GenBank/DDBJ databases">
        <authorList>
            <person name="Park J.-S."/>
        </authorList>
    </citation>
    <scope>NUCLEOTIDE SEQUENCE</scope>
    <source>
        <strain evidence="1">2012CJ41-6</strain>
    </source>
</reference>
<comment type="caution">
    <text evidence="1">The sequence shown here is derived from an EMBL/GenBank/DDBJ whole genome shotgun (WGS) entry which is preliminary data.</text>
</comment>
<keyword evidence="1" id="KW-0560">Oxidoreductase</keyword>
<dbReference type="SUPFAM" id="SSF54909">
    <property type="entry name" value="Dimeric alpha+beta barrel"/>
    <property type="match status" value="1"/>
</dbReference>
<gene>
    <name evidence="1" type="ORF">M3P21_14620</name>
</gene>
<dbReference type="InterPro" id="IPR011008">
    <property type="entry name" value="Dimeric_a/b-barrel"/>
</dbReference>
<dbReference type="GO" id="GO:0004497">
    <property type="term" value="F:monooxygenase activity"/>
    <property type="evidence" value="ECO:0007669"/>
    <property type="project" value="UniProtKB-KW"/>
</dbReference>
<keyword evidence="1" id="KW-0503">Monooxygenase</keyword>
<sequence length="96" mass="11035">MIIRIFRAVIYEKRVDEFRTFLTQTALPLMRAQSGLVSITAGLPRPESPNEFCLVMVWDSVASLAAFAGEDWQKPHVMPEEEGIVRDRFLHHFDMA</sequence>
<dbReference type="RefSeq" id="WP_249710937.1">
    <property type="nucleotide sequence ID" value="NZ_JAMFMB010000018.1"/>
</dbReference>
<organism evidence="1 2">
    <name type="scientific">Ruegeria spongiae</name>
    <dbReference type="NCBI Taxonomy" id="2942209"/>
    <lineage>
        <taxon>Bacteria</taxon>
        <taxon>Pseudomonadati</taxon>
        <taxon>Pseudomonadota</taxon>
        <taxon>Alphaproteobacteria</taxon>
        <taxon>Rhodobacterales</taxon>
        <taxon>Roseobacteraceae</taxon>
        <taxon>Ruegeria</taxon>
    </lineage>
</organism>
<proteinExistence type="predicted"/>
<name>A0ABT0Q4J2_9RHOB</name>
<evidence type="ECO:0000313" key="2">
    <source>
        <dbReference type="Proteomes" id="UP001203880"/>
    </source>
</evidence>
<dbReference type="Proteomes" id="UP001203880">
    <property type="component" value="Unassembled WGS sequence"/>
</dbReference>